<evidence type="ECO:0000313" key="2">
    <source>
        <dbReference type="EMBL" id="MBM6922659.1"/>
    </source>
</evidence>
<sequence>MKQIISTLTAGLLSAVLLAGCTIFVDGDAVTSMDLVDEGGVTLSSVSDWTPGESRTFHLNELPEGCEVNVVSSDRELMTADYADNAITLTAVESGHAIVTVELSMNGSSLSKSYEIQITARHMQAGMTLIDSRAIQPENALESAFHPERENFGSATFASGYLELQAGNQATILFTGFDVTDGEPKPLETPVTVRSSENEVTFDGTYYLSEDRVILQCPKAGQYTLDLVLSCEGYADLPVQIQISVSEPSQSIALSAKGFDAYAPTVEVGSSIILDAETVSEDTVLTVTADNSIVTATVGEDKRITITAVEEGTGSVTIHASTPGYQDAQLTLQVHSVPELISMTILGDRLERNNVVHLAEGEIVELTVLNPSEGDLSHEIDDPAIVSAVQKSNKLELEGLAAGETTITLTCQRSGYSTNTKTLTIIVTEAEPEE</sequence>
<name>A0ABS2GMG9_9FIRM</name>
<comment type="caution">
    <text evidence="2">The sequence shown here is derived from an EMBL/GenBank/DDBJ whole genome shotgun (WGS) entry which is preliminary data.</text>
</comment>
<keyword evidence="1" id="KW-0732">Signal</keyword>
<dbReference type="EMBL" id="JACSNR010000002">
    <property type="protein sequence ID" value="MBM6922659.1"/>
    <property type="molecule type" value="Genomic_DNA"/>
</dbReference>
<reference evidence="2 3" key="1">
    <citation type="journal article" date="2021" name="Sci. Rep.">
        <title>The distribution of antibiotic resistance genes in chicken gut microbiota commensals.</title>
        <authorList>
            <person name="Juricova H."/>
            <person name="Matiasovicova J."/>
            <person name="Kubasova T."/>
            <person name="Cejkova D."/>
            <person name="Rychlik I."/>
        </authorList>
    </citation>
    <scope>NUCLEOTIDE SEQUENCE [LARGE SCALE GENOMIC DNA]</scope>
    <source>
        <strain evidence="2 3">An564</strain>
    </source>
</reference>
<accession>A0ABS2GMG9</accession>
<dbReference type="PROSITE" id="PS51257">
    <property type="entry name" value="PROKAR_LIPOPROTEIN"/>
    <property type="match status" value="1"/>
</dbReference>
<keyword evidence="3" id="KW-1185">Reference proteome</keyword>
<dbReference type="RefSeq" id="WP_204719691.1">
    <property type="nucleotide sequence ID" value="NZ_JACSNR010000002.1"/>
</dbReference>
<feature type="chain" id="PRO_5046385023" description="Cadherin-like beta sandwich domain-containing protein" evidence="1">
    <location>
        <begin position="20"/>
        <end position="434"/>
    </location>
</feature>
<organism evidence="2 3">
    <name type="scientific">Hydrogenoanaerobacterium saccharovorans</name>
    <dbReference type="NCBI Taxonomy" id="474960"/>
    <lineage>
        <taxon>Bacteria</taxon>
        <taxon>Bacillati</taxon>
        <taxon>Bacillota</taxon>
        <taxon>Clostridia</taxon>
        <taxon>Eubacteriales</taxon>
        <taxon>Oscillospiraceae</taxon>
        <taxon>Hydrogenoanaerobacterium</taxon>
    </lineage>
</organism>
<gene>
    <name evidence="2" type="ORF">H9X81_02970</name>
</gene>
<evidence type="ECO:0000313" key="3">
    <source>
        <dbReference type="Proteomes" id="UP000724149"/>
    </source>
</evidence>
<protein>
    <recommendedName>
        <fullName evidence="4">Cadherin-like beta sandwich domain-containing protein</fullName>
    </recommendedName>
</protein>
<feature type="signal peptide" evidence="1">
    <location>
        <begin position="1"/>
        <end position="19"/>
    </location>
</feature>
<proteinExistence type="predicted"/>
<evidence type="ECO:0000256" key="1">
    <source>
        <dbReference type="SAM" id="SignalP"/>
    </source>
</evidence>
<dbReference type="Proteomes" id="UP000724149">
    <property type="component" value="Unassembled WGS sequence"/>
</dbReference>
<evidence type="ECO:0008006" key="4">
    <source>
        <dbReference type="Google" id="ProtNLM"/>
    </source>
</evidence>